<evidence type="ECO:0000256" key="3">
    <source>
        <dbReference type="ARBA" id="ARBA00022741"/>
    </source>
</evidence>
<feature type="binding site" evidence="8">
    <location>
        <begin position="263"/>
        <end position="266"/>
    </location>
    <ligand>
        <name>GTP</name>
        <dbReference type="ChEBI" id="CHEBI:37565"/>
    </ligand>
</feature>
<keyword evidence="4 8" id="KW-0378">Hydrolase</keyword>
<evidence type="ECO:0000256" key="1">
    <source>
        <dbReference type="ARBA" id="ARBA00004515"/>
    </source>
</evidence>
<evidence type="ECO:0000256" key="5">
    <source>
        <dbReference type="ARBA" id="ARBA00023134"/>
    </source>
</evidence>
<dbReference type="SMART" id="SM00962">
    <property type="entry name" value="SRP54"/>
    <property type="match status" value="1"/>
</dbReference>
<reference evidence="12 13" key="1">
    <citation type="submission" date="2021-04" db="EMBL/GenBank/DDBJ databases">
        <authorList>
            <person name="Pira H."/>
            <person name="Risdian C."/>
            <person name="Wink J."/>
        </authorList>
    </citation>
    <scope>NUCLEOTIDE SEQUENCE [LARGE SCALE GENOMIC DNA]</scope>
    <source>
        <strain evidence="12 13">WHA3</strain>
    </source>
</reference>
<gene>
    <name evidence="8 12" type="primary">ftsY</name>
    <name evidence="12" type="ORF">KCG44_12560</name>
</gene>
<evidence type="ECO:0000256" key="7">
    <source>
        <dbReference type="ARBA" id="ARBA00048027"/>
    </source>
</evidence>
<dbReference type="RefSeq" id="WP_218446457.1">
    <property type="nucleotide sequence ID" value="NZ_JAGSPA010000004.1"/>
</dbReference>
<protein>
    <recommendedName>
        <fullName evidence="8">Signal recognition particle receptor FtsY</fullName>
        <shortName evidence="8">SRP receptor</shortName>
        <ecNumber evidence="8">3.6.5.4</ecNumber>
    </recommendedName>
</protein>
<feature type="domain" description="AAA+ ATPase" evidence="9">
    <location>
        <begin position="109"/>
        <end position="319"/>
    </location>
</feature>
<keyword evidence="8" id="KW-0963">Cytoplasm</keyword>
<evidence type="ECO:0000259" key="10">
    <source>
        <dbReference type="SMART" id="SM00962"/>
    </source>
</evidence>
<proteinExistence type="inferred from homology"/>
<dbReference type="PANTHER" id="PTHR43134:SF1">
    <property type="entry name" value="SIGNAL RECOGNITION PARTICLE RECEPTOR SUBUNIT ALPHA"/>
    <property type="match status" value="1"/>
</dbReference>
<comment type="catalytic activity">
    <reaction evidence="7 8">
        <text>GTP + H2O = GDP + phosphate + H(+)</text>
        <dbReference type="Rhea" id="RHEA:19669"/>
        <dbReference type="ChEBI" id="CHEBI:15377"/>
        <dbReference type="ChEBI" id="CHEBI:15378"/>
        <dbReference type="ChEBI" id="CHEBI:37565"/>
        <dbReference type="ChEBI" id="CHEBI:43474"/>
        <dbReference type="ChEBI" id="CHEBI:58189"/>
        <dbReference type="EC" id="3.6.5.4"/>
    </reaction>
</comment>
<comment type="subunit">
    <text evidence="8">Part of the signal recognition particle protein translocation system, which is composed of SRP and FtsY. SRP is a ribonucleoprotein composed of Ffh and a 4.5S RNA molecule.</text>
</comment>
<comment type="caution">
    <text evidence="12">The sequence shown here is derived from an EMBL/GenBank/DDBJ whole genome shotgun (WGS) entry which is preliminary data.</text>
</comment>
<evidence type="ECO:0000313" key="13">
    <source>
        <dbReference type="Proteomes" id="UP000722336"/>
    </source>
</evidence>
<name>A0ABS6SGZ1_9SPHN</name>
<dbReference type="Pfam" id="PF00448">
    <property type="entry name" value="SRP54"/>
    <property type="match status" value="1"/>
</dbReference>
<keyword evidence="3 8" id="KW-0547">Nucleotide-binding</keyword>
<keyword evidence="8" id="KW-0675">Receptor</keyword>
<keyword evidence="13" id="KW-1185">Reference proteome</keyword>
<comment type="subcellular location">
    <subcellularLocation>
        <location evidence="1">Cell inner membrane</location>
        <topology evidence="1">Peripheral membrane protein</topology>
        <orientation evidence="1">Cytoplasmic side</orientation>
    </subcellularLocation>
    <subcellularLocation>
        <location evidence="8">Cell membrane</location>
        <topology evidence="8">Peripheral membrane protein</topology>
        <orientation evidence="8">Cytoplasmic side</orientation>
    </subcellularLocation>
    <subcellularLocation>
        <location evidence="8">Cytoplasm</location>
    </subcellularLocation>
</comment>
<dbReference type="PANTHER" id="PTHR43134">
    <property type="entry name" value="SIGNAL RECOGNITION PARTICLE RECEPTOR SUBUNIT ALPHA"/>
    <property type="match status" value="1"/>
</dbReference>
<evidence type="ECO:0000259" key="11">
    <source>
        <dbReference type="SMART" id="SM00963"/>
    </source>
</evidence>
<accession>A0ABS6SGZ1</accession>
<dbReference type="InterPro" id="IPR003593">
    <property type="entry name" value="AAA+_ATPase"/>
</dbReference>
<feature type="domain" description="SRP54-type proteins GTP-binding" evidence="10">
    <location>
        <begin position="110"/>
        <end position="311"/>
    </location>
</feature>
<evidence type="ECO:0000256" key="6">
    <source>
        <dbReference type="ARBA" id="ARBA00023136"/>
    </source>
</evidence>
<comment type="function">
    <text evidence="8">Involved in targeting and insertion of nascent membrane proteins into the cytoplasmic membrane. Acts as a receptor for the complex formed by the signal recognition particle (SRP) and the ribosome-nascent chain (RNC). Interaction with SRP-RNC leads to the transfer of the RNC complex to the Sec translocase for insertion into the membrane, the hydrolysis of GTP by both Ffh and FtsY, and the dissociation of the SRP-FtsY complex into the individual components.</text>
</comment>
<dbReference type="Proteomes" id="UP000722336">
    <property type="component" value="Unassembled WGS sequence"/>
</dbReference>
<evidence type="ECO:0000256" key="2">
    <source>
        <dbReference type="ARBA" id="ARBA00022475"/>
    </source>
</evidence>
<dbReference type="CDD" id="cd17874">
    <property type="entry name" value="FtsY"/>
    <property type="match status" value="1"/>
</dbReference>
<dbReference type="EC" id="3.6.5.4" evidence="8"/>
<organism evidence="12 13">
    <name type="scientific">Pacificimonas pallii</name>
    <dbReference type="NCBI Taxonomy" id="2827236"/>
    <lineage>
        <taxon>Bacteria</taxon>
        <taxon>Pseudomonadati</taxon>
        <taxon>Pseudomonadota</taxon>
        <taxon>Alphaproteobacteria</taxon>
        <taxon>Sphingomonadales</taxon>
        <taxon>Sphingosinicellaceae</taxon>
        <taxon>Pacificimonas</taxon>
    </lineage>
</organism>
<dbReference type="InterPro" id="IPR013822">
    <property type="entry name" value="Signal_recog_particl_SRP54_hlx"/>
</dbReference>
<dbReference type="InterPro" id="IPR000897">
    <property type="entry name" value="SRP54_GTPase_dom"/>
</dbReference>
<dbReference type="EMBL" id="JAGSPA010000004">
    <property type="protein sequence ID" value="MBV7257616.1"/>
    <property type="molecule type" value="Genomic_DNA"/>
</dbReference>
<dbReference type="SMART" id="SM00382">
    <property type="entry name" value="AAA"/>
    <property type="match status" value="1"/>
</dbReference>
<keyword evidence="2 8" id="KW-1003">Cell membrane</keyword>
<keyword evidence="5 8" id="KW-0342">GTP-binding</keyword>
<dbReference type="HAMAP" id="MF_00920">
    <property type="entry name" value="FtsY"/>
    <property type="match status" value="1"/>
</dbReference>
<dbReference type="SMART" id="SM00963">
    <property type="entry name" value="SRP54_N"/>
    <property type="match status" value="1"/>
</dbReference>
<keyword evidence="6 8" id="KW-0472">Membrane</keyword>
<feature type="binding site" evidence="8">
    <location>
        <begin position="199"/>
        <end position="203"/>
    </location>
    <ligand>
        <name>GTP</name>
        <dbReference type="ChEBI" id="CHEBI:37565"/>
    </ligand>
</feature>
<feature type="domain" description="Signal recognition particle SRP54 helical bundle" evidence="11">
    <location>
        <begin position="17"/>
        <end position="95"/>
    </location>
</feature>
<evidence type="ECO:0000259" key="9">
    <source>
        <dbReference type="SMART" id="SM00382"/>
    </source>
</evidence>
<dbReference type="InterPro" id="IPR004390">
    <property type="entry name" value="SR_rcpt_FtsY"/>
</dbReference>
<feature type="binding site" evidence="8">
    <location>
        <begin position="117"/>
        <end position="124"/>
    </location>
    <ligand>
        <name>GTP</name>
        <dbReference type="ChEBI" id="CHEBI:37565"/>
    </ligand>
</feature>
<evidence type="ECO:0000313" key="12">
    <source>
        <dbReference type="EMBL" id="MBV7257616.1"/>
    </source>
</evidence>
<sequence length="324" mass="34569">MSDTAPPTPKTSWLGRLKSGLGLSSSKLSENLAVLTKRPLDDDMLEEIEDALIASDLGPAMAARITAKLAAEKYDRQVTDMDIKLLVADEVEAVMTKVARPLDITAFPRPHTILVVGVNGSGKTTTIAKLAHLYQEQDYRVMLAAGDTFRAAAIEQLKVWGDRLNIDVIHKDVGGDAASLAYDALTQAWELGSDVLIIDTAGRLQNKQGLMDELAKIKRVLKRRMESAPHDVLLVLDATTGQNALTQIDVFKEVAGVTGLAMTKLDGTARGGVLVAAAERSGLPVHAIGVGEKLGDLRPFDPRAFAEALAGIAPTDAKHQPPAS</sequence>
<dbReference type="NCBIfam" id="TIGR00064">
    <property type="entry name" value="ftsY"/>
    <property type="match status" value="1"/>
</dbReference>
<evidence type="ECO:0000256" key="4">
    <source>
        <dbReference type="ARBA" id="ARBA00022801"/>
    </source>
</evidence>
<dbReference type="Pfam" id="PF02881">
    <property type="entry name" value="SRP54_N"/>
    <property type="match status" value="1"/>
</dbReference>
<evidence type="ECO:0000256" key="8">
    <source>
        <dbReference type="HAMAP-Rule" id="MF_00920"/>
    </source>
</evidence>
<comment type="similarity">
    <text evidence="8">Belongs to the GTP-binding SRP family. FtsY subfamily.</text>
</comment>